<accession>A0A2K9NSH6</accession>
<dbReference type="InterPro" id="IPR001638">
    <property type="entry name" value="Solute-binding_3/MltF_N"/>
</dbReference>
<evidence type="ECO:0000313" key="2">
    <source>
        <dbReference type="EMBL" id="AUN97704.1"/>
    </source>
</evidence>
<protein>
    <recommendedName>
        <fullName evidence="1">Solute-binding protein family 3/N-terminal domain-containing protein</fullName>
    </recommendedName>
</protein>
<dbReference type="SUPFAM" id="SSF53850">
    <property type="entry name" value="Periplasmic binding protein-like II"/>
    <property type="match status" value="1"/>
</dbReference>
<feature type="domain" description="Solute-binding protein family 3/N-terminal" evidence="1">
    <location>
        <begin position="30"/>
        <end position="247"/>
    </location>
</feature>
<dbReference type="Pfam" id="PF00497">
    <property type="entry name" value="SBP_bac_3"/>
    <property type="match status" value="1"/>
</dbReference>
<organism evidence="2 3">
    <name type="scientific">Bacteriovorax stolpii</name>
    <name type="common">Bdellovibrio stolpii</name>
    <dbReference type="NCBI Taxonomy" id="960"/>
    <lineage>
        <taxon>Bacteria</taxon>
        <taxon>Pseudomonadati</taxon>
        <taxon>Bdellovibrionota</taxon>
        <taxon>Bacteriovoracia</taxon>
        <taxon>Bacteriovoracales</taxon>
        <taxon>Bacteriovoracaceae</taxon>
        <taxon>Bacteriovorax</taxon>
    </lineage>
</organism>
<dbReference type="RefSeq" id="WP_102242997.1">
    <property type="nucleotide sequence ID" value="NZ_CP025704.1"/>
</dbReference>
<dbReference type="AlphaFoldDB" id="A0A2K9NSH6"/>
<dbReference type="PANTHER" id="PTHR38834">
    <property type="entry name" value="PERIPLASMIC SUBSTRATE BINDING PROTEIN FAMILY 3"/>
    <property type="match status" value="1"/>
</dbReference>
<evidence type="ECO:0000313" key="3">
    <source>
        <dbReference type="Proteomes" id="UP000235584"/>
    </source>
</evidence>
<proteinExistence type="predicted"/>
<dbReference type="EMBL" id="CP025704">
    <property type="protein sequence ID" value="AUN97704.1"/>
    <property type="molecule type" value="Genomic_DNA"/>
</dbReference>
<dbReference type="PANTHER" id="PTHR38834:SF3">
    <property type="entry name" value="SOLUTE-BINDING PROTEIN FAMILY 3_N-TERMINAL DOMAIN-CONTAINING PROTEIN"/>
    <property type="match status" value="1"/>
</dbReference>
<reference evidence="2 3" key="1">
    <citation type="submission" date="2018-01" db="EMBL/GenBank/DDBJ databases">
        <title>Complete genome sequence of Bacteriovorax stolpii DSM12778.</title>
        <authorList>
            <person name="Tang B."/>
            <person name="Chang J."/>
        </authorList>
    </citation>
    <scope>NUCLEOTIDE SEQUENCE [LARGE SCALE GENOMIC DNA]</scope>
    <source>
        <strain evidence="2 3">DSM 12778</strain>
    </source>
</reference>
<dbReference type="KEGG" id="bsto:C0V70_06180"/>
<name>A0A2K9NSH6_BACTC</name>
<dbReference type="Proteomes" id="UP000235584">
    <property type="component" value="Chromosome"/>
</dbReference>
<keyword evidence="3" id="KW-1185">Reference proteome</keyword>
<sequence>MSSILSFALLFILSSTPASMASPSAPLTIITEEWPPYNFTENNTLTGFSTELVQLIMKDLNITDKITVLPGPRAIKVLEKSKRVLFFSMVMTPERKPLYKWIGPFGEQAIYFYKKKGSTLKINSLEDAKKVKSVCARESGLVSTLLKANGFTNIDAGVSPESIYLRVILGRCELGIGETPLGVSFWLKKMNQPLDSLTRTNLKLISSSLYIVTSKDVPDEEIVRWQKALNKVMASKKYSSLKQKYIGSPKVP</sequence>
<gene>
    <name evidence="2" type="ORF">C0V70_06180</name>
</gene>
<dbReference type="Gene3D" id="3.40.190.10">
    <property type="entry name" value="Periplasmic binding protein-like II"/>
    <property type="match status" value="2"/>
</dbReference>
<evidence type="ECO:0000259" key="1">
    <source>
        <dbReference type="Pfam" id="PF00497"/>
    </source>
</evidence>